<reference evidence="2" key="1">
    <citation type="submission" date="2017-09" db="EMBL/GenBank/DDBJ databases">
        <title>Depth-based differentiation of microbial function through sediment-hosted aquifers and enrichment of novel symbionts in the deep terrestrial subsurface.</title>
        <authorList>
            <person name="Probst A.J."/>
            <person name="Ladd B."/>
            <person name="Jarett J.K."/>
            <person name="Geller-Mcgrath D.E."/>
            <person name="Sieber C.M.K."/>
            <person name="Emerson J.B."/>
            <person name="Anantharaman K."/>
            <person name="Thomas B.C."/>
            <person name="Malmstrom R."/>
            <person name="Stieglmeier M."/>
            <person name="Klingl A."/>
            <person name="Woyke T."/>
            <person name="Ryan C.M."/>
            <person name="Banfield J.F."/>
        </authorList>
    </citation>
    <scope>NUCLEOTIDE SEQUENCE [LARGE SCALE GENOMIC DNA]</scope>
</reference>
<dbReference type="AlphaFoldDB" id="A0A2M8LDB5"/>
<evidence type="ECO:0000313" key="2">
    <source>
        <dbReference type="Proteomes" id="UP000228700"/>
    </source>
</evidence>
<evidence type="ECO:0000313" key="1">
    <source>
        <dbReference type="EMBL" id="PJE74605.1"/>
    </source>
</evidence>
<comment type="caution">
    <text evidence="1">The sequence shown here is derived from an EMBL/GenBank/DDBJ whole genome shotgun (WGS) entry which is preliminary data.</text>
</comment>
<proteinExistence type="predicted"/>
<protein>
    <recommendedName>
        <fullName evidence="3">Bacterial Ig domain-containing protein</fullName>
    </recommendedName>
</protein>
<organism evidence="1 2">
    <name type="scientific">Candidatus Taylorbacteria bacterium CG10_big_fil_rev_8_21_14_0_10_41_48</name>
    <dbReference type="NCBI Taxonomy" id="1975024"/>
    <lineage>
        <taxon>Bacteria</taxon>
        <taxon>Candidatus Tayloriibacteriota</taxon>
    </lineage>
</organism>
<dbReference type="Proteomes" id="UP000228700">
    <property type="component" value="Unassembled WGS sequence"/>
</dbReference>
<dbReference type="Pfam" id="PF09136">
    <property type="entry name" value="Glucodextran_B"/>
    <property type="match status" value="1"/>
</dbReference>
<dbReference type="EMBL" id="PFEQ01000001">
    <property type="protein sequence ID" value="PJE74605.1"/>
    <property type="molecule type" value="Genomic_DNA"/>
</dbReference>
<accession>A0A2M8LDB5</accession>
<dbReference type="Gene3D" id="2.60.40.10">
    <property type="entry name" value="Immunoglobulins"/>
    <property type="match status" value="1"/>
</dbReference>
<gene>
    <name evidence="1" type="ORF">COV01_01065</name>
</gene>
<dbReference type="InterPro" id="IPR013783">
    <property type="entry name" value="Ig-like_fold"/>
</dbReference>
<sequence length="117" mass="12853">MTDRLRTKRLLKIWIIILVAAGLLGYAAFQAEALYLGPRINIDSPTSGISTSTSLITISGSASNISYLSLNGEKIFTDEQGIFKESILLSYGYNIVTVSATDRFGRKVTKSLQLIYK</sequence>
<name>A0A2M8LDB5_9BACT</name>
<evidence type="ECO:0008006" key="3">
    <source>
        <dbReference type="Google" id="ProtNLM"/>
    </source>
</evidence>